<dbReference type="Proteomes" id="UP001253287">
    <property type="component" value="Unassembled WGS sequence"/>
</dbReference>
<organism evidence="1 2">
    <name type="scientific">Lactobacillus crispatus</name>
    <dbReference type="NCBI Taxonomy" id="47770"/>
    <lineage>
        <taxon>Bacteria</taxon>
        <taxon>Bacillati</taxon>
        <taxon>Bacillota</taxon>
        <taxon>Bacilli</taxon>
        <taxon>Lactobacillales</taxon>
        <taxon>Lactobacillaceae</taxon>
        <taxon>Lactobacillus</taxon>
    </lineage>
</organism>
<evidence type="ECO:0000313" key="2">
    <source>
        <dbReference type="Proteomes" id="UP001253287"/>
    </source>
</evidence>
<gene>
    <name evidence="1" type="ORF">RON39_05395</name>
</gene>
<sequence>MLNIEESIKEFEAYFQGKPNEVEVVTRTIAVVNKKDQHKNK</sequence>
<dbReference type="EMBL" id="JAVTXN010000021">
    <property type="protein sequence ID" value="MDT9609563.1"/>
    <property type="molecule type" value="Genomic_DNA"/>
</dbReference>
<evidence type="ECO:0000313" key="1">
    <source>
        <dbReference type="EMBL" id="MDT9609563.1"/>
    </source>
</evidence>
<accession>A0AAP6EU62</accession>
<comment type="caution">
    <text evidence="1">The sequence shown here is derived from an EMBL/GenBank/DDBJ whole genome shotgun (WGS) entry which is preliminary data.</text>
</comment>
<dbReference type="RefSeq" id="WP_255404462.1">
    <property type="nucleotide sequence ID" value="NZ_CP047142.1"/>
</dbReference>
<reference evidence="1" key="1">
    <citation type="submission" date="2023-08" db="EMBL/GenBank/DDBJ databases">
        <title>Lactobacillus from the Female Urinary Tract.</title>
        <authorList>
            <person name="Stegman N."/>
            <person name="Jackson B."/>
            <person name="Steiling M."/>
            <person name="Sedano C."/>
            <person name="Wolfe A."/>
            <person name="Putonti C."/>
        </authorList>
    </citation>
    <scope>NUCLEOTIDE SEQUENCE</scope>
    <source>
        <strain evidence="1">UMB5661</strain>
    </source>
</reference>
<protein>
    <submittedName>
        <fullName evidence="1">Uncharacterized protein</fullName>
    </submittedName>
</protein>
<proteinExistence type="predicted"/>
<dbReference type="AlphaFoldDB" id="A0AAP6EU62"/>
<name>A0AAP6EU62_9LACO</name>